<protein>
    <submittedName>
        <fullName evidence="2">Uncharacterized protein</fullName>
    </submittedName>
</protein>
<dbReference type="EMBL" id="JAUSRA010000001">
    <property type="protein sequence ID" value="MDP9792576.1"/>
    <property type="molecule type" value="Genomic_DNA"/>
</dbReference>
<evidence type="ECO:0000256" key="1">
    <source>
        <dbReference type="SAM" id="MobiDB-lite"/>
    </source>
</evidence>
<feature type="region of interest" description="Disordered" evidence="1">
    <location>
        <begin position="1"/>
        <end position="23"/>
    </location>
</feature>
<sequence>MNADGNAVTEPIPQELVGGDRGAGMRDRGAALDAALAAYDAALQDWRGRGEEIAAEQADIPWETTAEELIQNHASDAARDVLAQWHRPGGIRSFAQEAAYFRDERQLRRELGETPPPPIPLDGGERRPATDPGYENDDSRRNAEPEPSIE</sequence>
<comment type="caution">
    <text evidence="2">The sequence shown here is derived from an EMBL/GenBank/DDBJ whole genome shotgun (WGS) entry which is preliminary data.</text>
</comment>
<evidence type="ECO:0000313" key="3">
    <source>
        <dbReference type="Proteomes" id="UP001240984"/>
    </source>
</evidence>
<evidence type="ECO:0000313" key="2">
    <source>
        <dbReference type="EMBL" id="MDP9792576.1"/>
    </source>
</evidence>
<name>A0ABT9MND9_9ACTN</name>
<dbReference type="Proteomes" id="UP001240984">
    <property type="component" value="Unassembled WGS sequence"/>
</dbReference>
<accession>A0ABT9MND9</accession>
<organism evidence="2 3">
    <name type="scientific">Catenuloplanes nepalensis</name>
    <dbReference type="NCBI Taxonomy" id="587533"/>
    <lineage>
        <taxon>Bacteria</taxon>
        <taxon>Bacillati</taxon>
        <taxon>Actinomycetota</taxon>
        <taxon>Actinomycetes</taxon>
        <taxon>Micromonosporales</taxon>
        <taxon>Micromonosporaceae</taxon>
        <taxon>Catenuloplanes</taxon>
    </lineage>
</organism>
<keyword evidence="3" id="KW-1185">Reference proteome</keyword>
<reference evidence="2 3" key="1">
    <citation type="submission" date="2023-07" db="EMBL/GenBank/DDBJ databases">
        <title>Sequencing the genomes of 1000 actinobacteria strains.</title>
        <authorList>
            <person name="Klenk H.-P."/>
        </authorList>
    </citation>
    <scope>NUCLEOTIDE SEQUENCE [LARGE SCALE GENOMIC DNA]</scope>
    <source>
        <strain evidence="2 3">DSM 44710</strain>
    </source>
</reference>
<proteinExistence type="predicted"/>
<feature type="region of interest" description="Disordered" evidence="1">
    <location>
        <begin position="105"/>
        <end position="150"/>
    </location>
</feature>
<dbReference type="RefSeq" id="WP_306827450.1">
    <property type="nucleotide sequence ID" value="NZ_JAUSRA010000001.1"/>
</dbReference>
<gene>
    <name evidence="2" type="ORF">J2S43_001088</name>
</gene>